<dbReference type="InterPro" id="IPR022742">
    <property type="entry name" value="Hydrolase_4"/>
</dbReference>
<gene>
    <name evidence="3" type="ORF">SVIM_LOCUS506886</name>
</gene>
<dbReference type="InterPro" id="IPR051044">
    <property type="entry name" value="MAG_DAG_Lipase"/>
</dbReference>
<reference evidence="3" key="1">
    <citation type="submission" date="2019-03" db="EMBL/GenBank/DDBJ databases">
        <authorList>
            <person name="Mank J."/>
            <person name="Almeida P."/>
        </authorList>
    </citation>
    <scope>NUCLEOTIDE SEQUENCE</scope>
    <source>
        <strain evidence="3">78183</strain>
    </source>
</reference>
<feature type="transmembrane region" description="Helical" evidence="1">
    <location>
        <begin position="138"/>
        <end position="159"/>
    </location>
</feature>
<proteinExistence type="predicted"/>
<dbReference type="AlphaFoldDB" id="A0A6N2NFJ0"/>
<dbReference type="Pfam" id="PF12146">
    <property type="entry name" value="Hydrolase_4"/>
    <property type="match status" value="1"/>
</dbReference>
<evidence type="ECO:0000313" key="3">
    <source>
        <dbReference type="EMBL" id="VFU65844.1"/>
    </source>
</evidence>
<dbReference type="PANTHER" id="PTHR11614">
    <property type="entry name" value="PHOSPHOLIPASE-RELATED"/>
    <property type="match status" value="1"/>
</dbReference>
<evidence type="ECO:0000256" key="1">
    <source>
        <dbReference type="SAM" id="Phobius"/>
    </source>
</evidence>
<dbReference type="EMBL" id="CAADRP010002307">
    <property type="protein sequence ID" value="VFU65844.1"/>
    <property type="molecule type" value="Genomic_DNA"/>
</dbReference>
<keyword evidence="1" id="KW-0472">Membrane</keyword>
<sequence>MSTMAEMEPLTSGASNRIIPILKALRTALLFIHALVFSVLVLLLPRRYRRRYTADSAAEQPPRKSVKRWRLEEEDTFKRRALAEGIDMTTGNEDCRCSTFLFYGVRRNALFTRSWFPVTGQKKEINIGMKGLKDKAKLACNLGIDVIITLGILVIIHGLNEHSGRYAQFAKQLTSCNFGVYAMDWTGHGGSDGLHGYVPSLDHVVADTGAFLEKIKSENPGVPCFLFGHSTGGAVVLKAASYPNIEEMLEGIVLTSPALRVKPAHPIVGAVAPFFSLVIPKFQFKGANKRGIPVSRDPAALLAKYSDPLVYTGPIRVRTGHEILRISSYLLRNFKSVTVPFFVLHGTADKVTDPLASQDLYTQAASKFKDMKLYDGFLHDLLFEPEREEVGQDIISWMEKKIRS</sequence>
<dbReference type="Gene3D" id="3.40.50.1820">
    <property type="entry name" value="alpha/beta hydrolase"/>
    <property type="match status" value="1"/>
</dbReference>
<evidence type="ECO:0000259" key="2">
    <source>
        <dbReference type="Pfam" id="PF12146"/>
    </source>
</evidence>
<feature type="domain" description="Serine aminopeptidase S33" evidence="2">
    <location>
        <begin position="151"/>
        <end position="386"/>
    </location>
</feature>
<organism evidence="3">
    <name type="scientific">Salix viminalis</name>
    <name type="common">Common osier</name>
    <name type="synonym">Basket willow</name>
    <dbReference type="NCBI Taxonomy" id="40686"/>
    <lineage>
        <taxon>Eukaryota</taxon>
        <taxon>Viridiplantae</taxon>
        <taxon>Streptophyta</taxon>
        <taxon>Embryophyta</taxon>
        <taxon>Tracheophyta</taxon>
        <taxon>Spermatophyta</taxon>
        <taxon>Magnoliopsida</taxon>
        <taxon>eudicotyledons</taxon>
        <taxon>Gunneridae</taxon>
        <taxon>Pentapetalae</taxon>
        <taxon>rosids</taxon>
        <taxon>fabids</taxon>
        <taxon>Malpighiales</taxon>
        <taxon>Salicaceae</taxon>
        <taxon>Saliceae</taxon>
        <taxon>Salix</taxon>
    </lineage>
</organism>
<dbReference type="SUPFAM" id="SSF53474">
    <property type="entry name" value="alpha/beta-Hydrolases"/>
    <property type="match status" value="1"/>
</dbReference>
<keyword evidence="1" id="KW-0812">Transmembrane</keyword>
<keyword evidence="1" id="KW-1133">Transmembrane helix</keyword>
<dbReference type="InterPro" id="IPR029058">
    <property type="entry name" value="AB_hydrolase_fold"/>
</dbReference>
<accession>A0A6N2NFJ0</accession>
<feature type="transmembrane region" description="Helical" evidence="1">
    <location>
        <begin position="24"/>
        <end position="44"/>
    </location>
</feature>
<name>A0A6N2NFJ0_SALVM</name>
<protein>
    <recommendedName>
        <fullName evidence="2">Serine aminopeptidase S33 domain-containing protein</fullName>
    </recommendedName>
</protein>